<feature type="region of interest" description="Disordered" evidence="1">
    <location>
        <begin position="22"/>
        <end position="55"/>
    </location>
</feature>
<evidence type="ECO:0000313" key="2">
    <source>
        <dbReference type="EMBL" id="CAI5759289.1"/>
    </source>
</evidence>
<accession>A0A9W4TVU2</accession>
<keyword evidence="3" id="KW-1185">Reference proteome</keyword>
<feature type="compositionally biased region" description="Basic and acidic residues" evidence="1">
    <location>
        <begin position="40"/>
        <end position="52"/>
    </location>
</feature>
<reference evidence="2" key="1">
    <citation type="submission" date="2022-12" db="EMBL/GenBank/DDBJ databases">
        <authorList>
            <person name="Brejova B."/>
        </authorList>
    </citation>
    <scope>NUCLEOTIDE SEQUENCE</scope>
</reference>
<evidence type="ECO:0000313" key="3">
    <source>
        <dbReference type="Proteomes" id="UP001152885"/>
    </source>
</evidence>
<name>A0A9W4TVU2_9ASCO</name>
<organism evidence="2 3">
    <name type="scientific">Candida verbasci</name>
    <dbReference type="NCBI Taxonomy" id="1227364"/>
    <lineage>
        <taxon>Eukaryota</taxon>
        <taxon>Fungi</taxon>
        <taxon>Dikarya</taxon>
        <taxon>Ascomycota</taxon>
        <taxon>Saccharomycotina</taxon>
        <taxon>Pichiomycetes</taxon>
        <taxon>Debaryomycetaceae</taxon>
        <taxon>Candida/Lodderomyces clade</taxon>
        <taxon>Candida</taxon>
    </lineage>
</organism>
<feature type="compositionally biased region" description="Acidic residues" evidence="1">
    <location>
        <begin position="98"/>
        <end position="112"/>
    </location>
</feature>
<sequence length="317" mass="37228">MVLKNSKYDKIAKLKYMKKHGIKKETRKDDGVKPKWSSKKKTDPNKNKIKLEDSDDEWDSDVDEALINHFYPTLKESEELTKEQKIKIKEQILKDLEKEEEDGSEPEKEEIEGIYLGTEPEAKPKEKFNLEEFVESLDLKPKKNRKMLSNKFSDNLLEEYGLDSYSTKKDNDYNDIYNSKQKKLVHLDTDQLDEFVIGEPVKDTTNIRTLTEDEIKQQEERNKKIKQESFYKDLKSKFTDKSQKKGKVLEIDNLKGQVFDYEKIKDDKNDFDLDEYLGLSKDETPDIGSLNINEKERATKKVESKNTDLDFLDNLLG</sequence>
<comment type="caution">
    <text evidence="2">The sequence shown here is derived from an EMBL/GenBank/DDBJ whole genome shotgun (WGS) entry which is preliminary data.</text>
</comment>
<evidence type="ECO:0000256" key="1">
    <source>
        <dbReference type="SAM" id="MobiDB-lite"/>
    </source>
</evidence>
<protein>
    <submittedName>
        <fullName evidence="2">Uncharacterized protein</fullName>
    </submittedName>
</protein>
<dbReference type="AlphaFoldDB" id="A0A9W4TVU2"/>
<gene>
    <name evidence="2" type="ORF">CANVERA_P3799</name>
</gene>
<dbReference type="Proteomes" id="UP001152885">
    <property type="component" value="Unassembled WGS sequence"/>
</dbReference>
<feature type="region of interest" description="Disordered" evidence="1">
    <location>
        <begin position="96"/>
        <end position="120"/>
    </location>
</feature>
<dbReference type="EMBL" id="CANTUO010000004">
    <property type="protein sequence ID" value="CAI5759289.1"/>
    <property type="molecule type" value="Genomic_DNA"/>
</dbReference>
<dbReference type="OrthoDB" id="4090091at2759"/>
<proteinExistence type="predicted"/>
<feature type="compositionally biased region" description="Basic and acidic residues" evidence="1">
    <location>
        <begin position="23"/>
        <end position="33"/>
    </location>
</feature>